<dbReference type="GO" id="GO:0005743">
    <property type="term" value="C:mitochondrial inner membrane"/>
    <property type="evidence" value="ECO:0007669"/>
    <property type="project" value="TreeGrafter"/>
</dbReference>
<feature type="transmembrane region" description="Helical" evidence="12">
    <location>
        <begin position="139"/>
        <end position="164"/>
    </location>
</feature>
<dbReference type="SUPFAM" id="SSF52540">
    <property type="entry name" value="P-loop containing nucleoside triphosphate hydrolases"/>
    <property type="match status" value="2"/>
</dbReference>
<dbReference type="FunFam" id="3.40.50.300:FF:000836">
    <property type="entry name" value="ABC transporter B family member 25"/>
    <property type="match status" value="1"/>
</dbReference>
<comment type="subcellular location">
    <subcellularLocation>
        <location evidence="1">Membrane</location>
        <topology evidence="1">Multi-pass membrane protein</topology>
    </subcellularLocation>
</comment>
<keyword evidence="8 12" id="KW-1133">Transmembrane helix</keyword>
<keyword evidence="9 12" id="KW-0472">Membrane</keyword>
<dbReference type="SMART" id="SM00382">
    <property type="entry name" value="AAA"/>
    <property type="match status" value="2"/>
</dbReference>
<evidence type="ECO:0000259" key="13">
    <source>
        <dbReference type="PROSITE" id="PS50893"/>
    </source>
</evidence>
<evidence type="ECO:0000256" key="12">
    <source>
        <dbReference type="SAM" id="Phobius"/>
    </source>
</evidence>
<organism evidence="15 16">
    <name type="scientific">Symbiodinium necroappetens</name>
    <dbReference type="NCBI Taxonomy" id="1628268"/>
    <lineage>
        <taxon>Eukaryota</taxon>
        <taxon>Sar</taxon>
        <taxon>Alveolata</taxon>
        <taxon>Dinophyceae</taxon>
        <taxon>Suessiales</taxon>
        <taxon>Symbiodiniaceae</taxon>
        <taxon>Symbiodinium</taxon>
    </lineage>
</organism>
<keyword evidence="2" id="KW-0813">Transport</keyword>
<reference evidence="15" key="1">
    <citation type="submission" date="2021-02" db="EMBL/GenBank/DDBJ databases">
        <authorList>
            <person name="Dougan E. K."/>
            <person name="Rhodes N."/>
            <person name="Thang M."/>
            <person name="Chan C."/>
        </authorList>
    </citation>
    <scope>NUCLEOTIDE SEQUENCE</scope>
</reference>
<sequence length="1308" mass="141497">MASKLEGAGPDEADVIADLPEEEKVETEAQKTERKAKERKEGLKEWGGSASVAKLLSLATWTDFLILAIGFLGAVAHGAGQPLMCLMFGDLIDGLGSTMFVEFDTTSFMNMSAADQASMMEQMSQQANELMLESVGDTAIKFILIGCGVCAAASLQGFSFAYFVDNQVKKMRPMYFDAMLHQDVGWFDTHSPGALAGEMTADLEAFHEAFGTKLGVSIMSSSGLITGLAVGFFLSWEIALLMLATMPLMSAGAFIMGQALMDAVQEVQGHYEKAAALADEMLFAIRTVVAFGGEAREIRRYSDAVSSASKGGLRNRIKMGIGMGYIWLVYFAAMALAFWYAMTLMTGGKEDLTSGRVMAAFTCVLTSGFMIGNIAPGFANIAAAKVSMARFFYLVNRESTIQKRVRDDREVIGPIETLQLEDVHFAYPARPEITVLHGLSLTIQKGKKVAVVGESGSGKSTIMALLERFYDPSEGKVLVNGKDLRNVNVQSYRKQIGYVGQEPVLFATSVRENILQGSSGASEEDFEAAAAQAQLDFVRGLPKGFDTYVGSGGSQFSGGQKQRIAIARALLKKPSLLFLDEATSALDSRSEKMIQRTIDSLGKTTAGKMTIVSIAHRLSTVQNSDIIFVLSGGRVSEQGSHSELTAQEGGIYQALAAAQGAVLVHQDTGDLVVEEAGGDPVDEEAEVMTPKIMAEPSKATNMVAEEAEDEEADRIKDITKNYKVPMRRLLSFSRPYWWAFAPGFLAAVVSGACFPVLGAFVLVEALMALLQTDMDVMRREAELAAMWFLIFGAAKCVSSCLQFACFGLIAEVTTKEARVALLTNMFRQDVGFHDDPENTSAKLVAALKIYAFRIARLIITFGDKADALCSVVVGLTLAFIASWEMAGVMLLAIPIFGVAQGVEMAMMVGGEKSENHVLKAATQVLADSLLNSRTVQASGNERDVCKLYTKMVDSISQNLLKKHLLNGLVFGFVSAIAFWVMAGGFYFMGVLIDAGRATFETGQQAFMGILYAGLGAGMASALTGDLAKAKVAAHDMFEILDRETRINGLEPTGECLRAVQVGRLEFRNVQFAYPFRPDVQVLKGISFVLEAGKSAGLVGPSGGGKSTVMAMLQRFYDPGSGDVLIGGTQQPLRELNIRWWRKQIGFVGQEPILFNTSILENVMYGLEESEKVSDEHLQQCKKMANLNFIDSNKAQGWETQVGPRGSRLSGGQKQRVAICRALVRNPPLLLLDEATSALDSQSERLVQSALQAARQGRTSIAIAHRLSTIQDCDVIIVVSEGQVVETGTPTELMHAKGVYYKLQRGQKE</sequence>
<feature type="transmembrane region" description="Helical" evidence="12">
    <location>
        <begin position="55"/>
        <end position="76"/>
    </location>
</feature>
<dbReference type="PROSITE" id="PS50893">
    <property type="entry name" value="ABC_TRANSPORTER_2"/>
    <property type="match status" value="2"/>
</dbReference>
<dbReference type="PANTHER" id="PTHR43394">
    <property type="entry name" value="ATP-DEPENDENT PERMEASE MDL1, MITOCHONDRIAL"/>
    <property type="match status" value="1"/>
</dbReference>
<evidence type="ECO:0000256" key="6">
    <source>
        <dbReference type="ARBA" id="ARBA00022840"/>
    </source>
</evidence>
<feature type="domain" description="ABC transporter" evidence="13">
    <location>
        <begin position="418"/>
        <end position="657"/>
    </location>
</feature>
<dbReference type="PANTHER" id="PTHR43394:SF1">
    <property type="entry name" value="ATP-BINDING CASSETTE SUB-FAMILY B MEMBER 10, MITOCHONDRIAL"/>
    <property type="match status" value="1"/>
</dbReference>
<dbReference type="PROSITE" id="PS50929">
    <property type="entry name" value="ABC_TM1F"/>
    <property type="match status" value="2"/>
</dbReference>
<dbReference type="Pfam" id="PF00664">
    <property type="entry name" value="ABC_membrane"/>
    <property type="match status" value="2"/>
</dbReference>
<evidence type="ECO:0000256" key="1">
    <source>
        <dbReference type="ARBA" id="ARBA00004141"/>
    </source>
</evidence>
<dbReference type="InterPro" id="IPR017871">
    <property type="entry name" value="ABC_transporter-like_CS"/>
</dbReference>
<dbReference type="GO" id="GO:0015421">
    <property type="term" value="F:ABC-type oligopeptide transporter activity"/>
    <property type="evidence" value="ECO:0007669"/>
    <property type="project" value="TreeGrafter"/>
</dbReference>
<dbReference type="PROSITE" id="PS00211">
    <property type="entry name" value="ABC_TRANSPORTER_1"/>
    <property type="match status" value="2"/>
</dbReference>
<evidence type="ECO:0000259" key="14">
    <source>
        <dbReference type="PROSITE" id="PS50929"/>
    </source>
</evidence>
<evidence type="ECO:0000256" key="3">
    <source>
        <dbReference type="ARBA" id="ARBA00022692"/>
    </source>
</evidence>
<keyword evidence="6" id="KW-0067">ATP-binding</keyword>
<evidence type="ECO:0000256" key="5">
    <source>
        <dbReference type="ARBA" id="ARBA00022741"/>
    </source>
</evidence>
<feature type="transmembrane region" description="Helical" evidence="12">
    <location>
        <begin position="1008"/>
        <end position="1027"/>
    </location>
</feature>
<dbReference type="CDD" id="cd18578">
    <property type="entry name" value="ABC_6TM_Pgp_ABCB1_D2_like"/>
    <property type="match status" value="1"/>
</dbReference>
<keyword evidence="7" id="KW-1278">Translocase</keyword>
<dbReference type="EMBL" id="CAJNJA010009102">
    <property type="protein sequence ID" value="CAE7243142.1"/>
    <property type="molecule type" value="Genomic_DNA"/>
</dbReference>
<dbReference type="GO" id="GO:0090374">
    <property type="term" value="P:oligopeptide export from mitochondrion"/>
    <property type="evidence" value="ECO:0007669"/>
    <property type="project" value="TreeGrafter"/>
</dbReference>
<evidence type="ECO:0000256" key="7">
    <source>
        <dbReference type="ARBA" id="ARBA00022967"/>
    </source>
</evidence>
<evidence type="ECO:0000313" key="16">
    <source>
        <dbReference type="Proteomes" id="UP000601435"/>
    </source>
</evidence>
<evidence type="ECO:0000256" key="10">
    <source>
        <dbReference type="ARBA" id="ARBA00023180"/>
    </source>
</evidence>
<dbReference type="Gene3D" id="1.20.1560.10">
    <property type="entry name" value="ABC transporter type 1, transmembrane domain"/>
    <property type="match status" value="1"/>
</dbReference>
<dbReference type="CDD" id="cd18577">
    <property type="entry name" value="ABC_6TM_Pgp_ABCB1_D1_like"/>
    <property type="match status" value="1"/>
</dbReference>
<dbReference type="InterPro" id="IPR039421">
    <property type="entry name" value="Type_1_exporter"/>
</dbReference>
<dbReference type="InterPro" id="IPR011527">
    <property type="entry name" value="ABC1_TM_dom"/>
</dbReference>
<feature type="compositionally biased region" description="Acidic residues" evidence="11">
    <location>
        <begin position="9"/>
        <end position="25"/>
    </location>
</feature>
<dbReference type="SUPFAM" id="SSF90123">
    <property type="entry name" value="ABC transporter transmembrane region"/>
    <property type="match status" value="2"/>
</dbReference>
<feature type="domain" description="ABC transporter" evidence="13">
    <location>
        <begin position="1064"/>
        <end position="1305"/>
    </location>
</feature>
<proteinExistence type="predicted"/>
<evidence type="ECO:0000256" key="4">
    <source>
        <dbReference type="ARBA" id="ARBA00022737"/>
    </source>
</evidence>
<dbReference type="Pfam" id="PF00005">
    <property type="entry name" value="ABC_tran"/>
    <property type="match status" value="2"/>
</dbReference>
<evidence type="ECO:0000256" key="11">
    <source>
        <dbReference type="SAM" id="MobiDB-lite"/>
    </source>
</evidence>
<feature type="domain" description="ABC transmembrane type-1" evidence="14">
    <location>
        <begin position="68"/>
        <end position="383"/>
    </location>
</feature>
<evidence type="ECO:0000256" key="2">
    <source>
        <dbReference type="ARBA" id="ARBA00022448"/>
    </source>
</evidence>
<dbReference type="GO" id="GO:0016887">
    <property type="term" value="F:ATP hydrolysis activity"/>
    <property type="evidence" value="ECO:0007669"/>
    <property type="project" value="InterPro"/>
</dbReference>
<dbReference type="GO" id="GO:0005524">
    <property type="term" value="F:ATP binding"/>
    <property type="evidence" value="ECO:0007669"/>
    <property type="project" value="UniProtKB-KW"/>
</dbReference>
<comment type="caution">
    <text evidence="15">The sequence shown here is derived from an EMBL/GenBank/DDBJ whole genome shotgun (WGS) entry which is preliminary data.</text>
</comment>
<keyword evidence="16" id="KW-1185">Reference proteome</keyword>
<evidence type="ECO:0000313" key="15">
    <source>
        <dbReference type="EMBL" id="CAE7243142.1"/>
    </source>
</evidence>
<gene>
    <name evidence="15" type="primary">Abcb1a</name>
    <name evidence="15" type="ORF">SNEC2469_LOCUS4562</name>
</gene>
<dbReference type="InterPro" id="IPR027417">
    <property type="entry name" value="P-loop_NTPase"/>
</dbReference>
<feature type="transmembrane region" description="Helical" evidence="12">
    <location>
        <begin position="357"/>
        <end position="383"/>
    </location>
</feature>
<feature type="compositionally biased region" description="Basic and acidic residues" evidence="11">
    <location>
        <begin position="26"/>
        <end position="40"/>
    </location>
</feature>
<evidence type="ECO:0000256" key="8">
    <source>
        <dbReference type="ARBA" id="ARBA00022989"/>
    </source>
</evidence>
<name>A0A812LDQ1_9DINO</name>
<evidence type="ECO:0000256" key="9">
    <source>
        <dbReference type="ARBA" id="ARBA00023136"/>
    </source>
</evidence>
<dbReference type="InterPro" id="IPR003593">
    <property type="entry name" value="AAA+_ATPase"/>
</dbReference>
<feature type="transmembrane region" description="Helical" evidence="12">
    <location>
        <begin position="214"/>
        <end position="234"/>
    </location>
</feature>
<dbReference type="Gene3D" id="3.40.50.300">
    <property type="entry name" value="P-loop containing nucleotide triphosphate hydrolases"/>
    <property type="match status" value="2"/>
</dbReference>
<dbReference type="InterPro" id="IPR003439">
    <property type="entry name" value="ABC_transporter-like_ATP-bd"/>
</dbReference>
<feature type="domain" description="ABC transmembrane type-1" evidence="14">
    <location>
        <begin position="745"/>
        <end position="1028"/>
    </location>
</feature>
<protein>
    <submittedName>
        <fullName evidence="15">Abcb1a protein</fullName>
    </submittedName>
</protein>
<keyword evidence="3 12" id="KW-0812">Transmembrane</keyword>
<feature type="transmembrane region" description="Helical" evidence="12">
    <location>
        <begin position="865"/>
        <end position="883"/>
    </location>
</feature>
<dbReference type="OrthoDB" id="6500128at2759"/>
<feature type="region of interest" description="Disordered" evidence="11">
    <location>
        <begin position="1"/>
        <end position="40"/>
    </location>
</feature>
<feature type="transmembrane region" description="Helical" evidence="12">
    <location>
        <begin position="736"/>
        <end position="763"/>
    </location>
</feature>
<feature type="transmembrane region" description="Helical" evidence="12">
    <location>
        <begin position="240"/>
        <end position="261"/>
    </location>
</feature>
<keyword evidence="10" id="KW-0325">Glycoprotein</keyword>
<dbReference type="Proteomes" id="UP000601435">
    <property type="component" value="Unassembled WGS sequence"/>
</dbReference>
<dbReference type="InterPro" id="IPR036640">
    <property type="entry name" value="ABC1_TM_sf"/>
</dbReference>
<dbReference type="CDD" id="cd03249">
    <property type="entry name" value="ABC_MTABC3_MDL1_MDL2"/>
    <property type="match status" value="1"/>
</dbReference>
<accession>A0A812LDQ1</accession>
<dbReference type="FunFam" id="3.40.50.300:FF:000479">
    <property type="entry name" value="Multidrug resistance protein 1A"/>
    <property type="match status" value="1"/>
</dbReference>
<feature type="transmembrane region" description="Helical" evidence="12">
    <location>
        <begin position="324"/>
        <end position="345"/>
    </location>
</feature>
<feature type="transmembrane region" description="Helical" evidence="12">
    <location>
        <begin position="783"/>
        <end position="809"/>
    </location>
</feature>
<keyword evidence="4" id="KW-0677">Repeat</keyword>
<keyword evidence="5" id="KW-0547">Nucleotide-binding</keyword>
<feature type="transmembrane region" description="Helical" evidence="12">
    <location>
        <begin position="964"/>
        <end position="988"/>
    </location>
</feature>